<dbReference type="STRING" id="1796497.GCE9029_00295"/>
<reference evidence="7" key="1">
    <citation type="submission" date="2016-02" db="EMBL/GenBank/DDBJ databases">
        <authorList>
            <person name="Rodrigo-Torres Lidia"/>
            <person name="Arahal R.David."/>
        </authorList>
    </citation>
    <scope>NUCLEOTIDE SEQUENCE [LARGE SCALE GENOMIC DNA]</scope>
    <source>
        <strain evidence="7">CECT 9029</strain>
    </source>
</reference>
<name>A0A128EU81_9GAMM</name>
<dbReference type="InterPro" id="IPR002569">
    <property type="entry name" value="Met_Sox_Rdtase_MsrA_dom"/>
</dbReference>
<dbReference type="RefSeq" id="WP_062660719.1">
    <property type="nucleotide sequence ID" value="NZ_FIZX01000001.1"/>
</dbReference>
<proteinExistence type="predicted"/>
<evidence type="ECO:0000256" key="1">
    <source>
        <dbReference type="ARBA" id="ARBA00012502"/>
    </source>
</evidence>
<comment type="catalytic activity">
    <reaction evidence="3">
        <text>L-methionyl-[protein] + [thioredoxin]-disulfide + H2O = L-methionyl-(S)-S-oxide-[protein] + [thioredoxin]-dithiol</text>
        <dbReference type="Rhea" id="RHEA:14217"/>
        <dbReference type="Rhea" id="RHEA-COMP:10698"/>
        <dbReference type="Rhea" id="RHEA-COMP:10700"/>
        <dbReference type="Rhea" id="RHEA-COMP:12313"/>
        <dbReference type="Rhea" id="RHEA-COMP:12315"/>
        <dbReference type="ChEBI" id="CHEBI:15377"/>
        <dbReference type="ChEBI" id="CHEBI:16044"/>
        <dbReference type="ChEBI" id="CHEBI:29950"/>
        <dbReference type="ChEBI" id="CHEBI:44120"/>
        <dbReference type="ChEBI" id="CHEBI:50058"/>
        <dbReference type="EC" id="1.8.4.11"/>
    </reaction>
</comment>
<sequence length="168" mass="19031">MYLAVSGTCYWCMEAIFNALKGVSNVEQGFLVTEDRKHVEAVLFRIDEEEISLEDVIRVHLDSHACTSNHSFRESYPSAVYPTNTAHIDKCSKALESAASDYVKPVVTQVAPMVAFYPTPARQQNYFWRNPAKPFCRRVIAPKMDVLKELYPQLLSRNAFAYLSGETA</sequence>
<evidence type="ECO:0000313" key="7">
    <source>
        <dbReference type="Proteomes" id="UP000071641"/>
    </source>
</evidence>
<dbReference type="GO" id="GO:0033744">
    <property type="term" value="F:L-methionine:thioredoxin-disulfide S-oxidoreductase activity"/>
    <property type="evidence" value="ECO:0007669"/>
    <property type="project" value="RHEA"/>
</dbReference>
<dbReference type="Pfam" id="PF01625">
    <property type="entry name" value="PMSR"/>
    <property type="match status" value="1"/>
</dbReference>
<feature type="domain" description="Peptide methionine sulphoxide reductase MsrA" evidence="5">
    <location>
        <begin position="5"/>
        <end position="136"/>
    </location>
</feature>
<dbReference type="PANTHER" id="PTHR43774:SF1">
    <property type="entry name" value="PEPTIDE METHIONINE SULFOXIDE REDUCTASE MSRA 2"/>
    <property type="match status" value="1"/>
</dbReference>
<evidence type="ECO:0000256" key="4">
    <source>
        <dbReference type="ARBA" id="ARBA00048782"/>
    </source>
</evidence>
<evidence type="ECO:0000256" key="3">
    <source>
        <dbReference type="ARBA" id="ARBA00047806"/>
    </source>
</evidence>
<dbReference type="SUPFAM" id="SSF55068">
    <property type="entry name" value="Peptide methionine sulfoxide reductase"/>
    <property type="match status" value="1"/>
</dbReference>
<comment type="catalytic activity">
    <reaction evidence="4">
        <text>[thioredoxin]-disulfide + L-methionine + H2O = L-methionine (S)-S-oxide + [thioredoxin]-dithiol</text>
        <dbReference type="Rhea" id="RHEA:19993"/>
        <dbReference type="Rhea" id="RHEA-COMP:10698"/>
        <dbReference type="Rhea" id="RHEA-COMP:10700"/>
        <dbReference type="ChEBI" id="CHEBI:15377"/>
        <dbReference type="ChEBI" id="CHEBI:29950"/>
        <dbReference type="ChEBI" id="CHEBI:50058"/>
        <dbReference type="ChEBI" id="CHEBI:57844"/>
        <dbReference type="ChEBI" id="CHEBI:58772"/>
        <dbReference type="EC" id="1.8.4.11"/>
    </reaction>
</comment>
<dbReference type="GO" id="GO:0008113">
    <property type="term" value="F:peptide-methionine (S)-S-oxide reductase activity"/>
    <property type="evidence" value="ECO:0007669"/>
    <property type="project" value="UniProtKB-EC"/>
</dbReference>
<dbReference type="OrthoDB" id="4174719at2"/>
<evidence type="ECO:0000256" key="2">
    <source>
        <dbReference type="ARBA" id="ARBA00023002"/>
    </source>
</evidence>
<organism evidence="6 7">
    <name type="scientific">Grimontia celer</name>
    <dbReference type="NCBI Taxonomy" id="1796497"/>
    <lineage>
        <taxon>Bacteria</taxon>
        <taxon>Pseudomonadati</taxon>
        <taxon>Pseudomonadota</taxon>
        <taxon>Gammaproteobacteria</taxon>
        <taxon>Vibrionales</taxon>
        <taxon>Vibrionaceae</taxon>
        <taxon>Grimontia</taxon>
    </lineage>
</organism>
<dbReference type="PANTHER" id="PTHR43774">
    <property type="entry name" value="PEPTIDE METHIONINE SULFOXIDE REDUCTASE"/>
    <property type="match status" value="1"/>
</dbReference>
<evidence type="ECO:0000313" key="6">
    <source>
        <dbReference type="EMBL" id="CZF77581.1"/>
    </source>
</evidence>
<protein>
    <recommendedName>
        <fullName evidence="1">peptide-methionine (S)-S-oxide reductase</fullName>
        <ecNumber evidence="1">1.8.4.11</ecNumber>
    </recommendedName>
</protein>
<accession>A0A128EU81</accession>
<dbReference type="EC" id="1.8.4.11" evidence="1"/>
<dbReference type="AlphaFoldDB" id="A0A128EU81"/>
<dbReference type="Gene3D" id="3.30.1060.10">
    <property type="entry name" value="Peptide methionine sulphoxide reductase MsrA"/>
    <property type="match status" value="1"/>
</dbReference>
<keyword evidence="2 6" id="KW-0560">Oxidoreductase</keyword>
<keyword evidence="7" id="KW-1185">Reference proteome</keyword>
<dbReference type="InterPro" id="IPR036509">
    <property type="entry name" value="Met_Sox_Rdtase_MsrA_sf"/>
</dbReference>
<evidence type="ECO:0000259" key="5">
    <source>
        <dbReference type="Pfam" id="PF01625"/>
    </source>
</evidence>
<dbReference type="EMBL" id="FIZX01000001">
    <property type="protein sequence ID" value="CZF77581.1"/>
    <property type="molecule type" value="Genomic_DNA"/>
</dbReference>
<dbReference type="Proteomes" id="UP000071641">
    <property type="component" value="Unassembled WGS sequence"/>
</dbReference>
<gene>
    <name evidence="6" type="primary">mrsA</name>
    <name evidence="6" type="ORF">GCE9029_00295</name>
</gene>